<evidence type="ECO:0000313" key="3">
    <source>
        <dbReference type="EMBL" id="KAH0959264.1"/>
    </source>
</evidence>
<dbReference type="GeneID" id="68358854"/>
<dbReference type="AlphaFoldDB" id="A0A9P8MRQ6"/>
<keyword evidence="4" id="KW-1185">Reference proteome</keyword>
<dbReference type="Pfam" id="PF10551">
    <property type="entry name" value="MULE"/>
    <property type="match status" value="1"/>
</dbReference>
<dbReference type="PANTHER" id="PTHR47718">
    <property type="entry name" value="OS01G0519700 PROTEIN"/>
    <property type="match status" value="1"/>
</dbReference>
<protein>
    <submittedName>
        <fullName evidence="3">MULE transposase domain-containing protein</fullName>
    </submittedName>
</protein>
<sequence>MESVYYREFDTKEAAQAACHAVAKAQGFALVIRSGRASACYMTCSKAGEYRDNTDPGAHKTKSRPNQSTQSAVSSSRDHDHPFTPAVTHSGYRAELIAEHHGHIVRLYNTGLKPFQIATHLRGLALIKNPDLKFITGQHIRNAIAAYRVRELAGRTPLQFLYDQLKDLSLGFFFRDTRDQEGRLTDLFIAPRTGIELWRRFPNILLLDCTYKTNRFKMPLLNTCGSTSEKTFSVASVFLSGEAEPQYRWALQCLLDLAAEEGIPLPRVIVTDRELALMNALVSFSELAPVIHLLCRWHINKNVLAQSKQYFPKATKDEWNELINAPDEATYDIRLQAFTAQTITQRRQWIMR</sequence>
<accession>A0A9P8MRQ6</accession>
<name>A0A9P8MRQ6_9HYPO</name>
<dbReference type="Proteomes" id="UP000824596">
    <property type="component" value="Unassembled WGS sequence"/>
</dbReference>
<dbReference type="InterPro" id="IPR018289">
    <property type="entry name" value="MULE_transposase_dom"/>
</dbReference>
<dbReference type="PANTHER" id="PTHR47718:SF10">
    <property type="entry name" value="PROTEIN FAR1-RELATED SEQUENCE"/>
    <property type="match status" value="1"/>
</dbReference>
<evidence type="ECO:0000259" key="2">
    <source>
        <dbReference type="Pfam" id="PF10551"/>
    </source>
</evidence>
<evidence type="ECO:0000313" key="4">
    <source>
        <dbReference type="Proteomes" id="UP000824596"/>
    </source>
</evidence>
<dbReference type="OrthoDB" id="5151057at2759"/>
<dbReference type="EMBL" id="JAIZPD010000013">
    <property type="protein sequence ID" value="KAH0959264.1"/>
    <property type="molecule type" value="Genomic_DNA"/>
</dbReference>
<proteinExistence type="predicted"/>
<comment type="caution">
    <text evidence="3">The sequence shown here is derived from an EMBL/GenBank/DDBJ whole genome shotgun (WGS) entry which is preliminary data.</text>
</comment>
<reference evidence="3" key="1">
    <citation type="submission" date="2021-09" db="EMBL/GenBank/DDBJ databases">
        <title>A high-quality genome of the endoparasitic fungus Hirsutella rhossiliensis with a comparison of Hirsutella genomes reveals transposable elements contributing to genome size variation.</title>
        <authorList>
            <person name="Lin R."/>
            <person name="Jiao Y."/>
            <person name="Sun X."/>
            <person name="Ling J."/>
            <person name="Xie B."/>
            <person name="Cheng X."/>
        </authorList>
    </citation>
    <scope>NUCLEOTIDE SEQUENCE</scope>
    <source>
        <strain evidence="3">HR02</strain>
    </source>
</reference>
<dbReference type="RefSeq" id="XP_044716777.1">
    <property type="nucleotide sequence ID" value="XM_044868196.1"/>
</dbReference>
<feature type="region of interest" description="Disordered" evidence="1">
    <location>
        <begin position="51"/>
        <end position="85"/>
    </location>
</feature>
<evidence type="ECO:0000256" key="1">
    <source>
        <dbReference type="SAM" id="MobiDB-lite"/>
    </source>
</evidence>
<organism evidence="3 4">
    <name type="scientific">Hirsutella rhossiliensis</name>
    <dbReference type="NCBI Taxonomy" id="111463"/>
    <lineage>
        <taxon>Eukaryota</taxon>
        <taxon>Fungi</taxon>
        <taxon>Dikarya</taxon>
        <taxon>Ascomycota</taxon>
        <taxon>Pezizomycotina</taxon>
        <taxon>Sordariomycetes</taxon>
        <taxon>Hypocreomycetidae</taxon>
        <taxon>Hypocreales</taxon>
        <taxon>Ophiocordycipitaceae</taxon>
        <taxon>Hirsutella</taxon>
    </lineage>
</organism>
<feature type="compositionally biased region" description="Polar residues" evidence="1">
    <location>
        <begin position="64"/>
        <end position="75"/>
    </location>
</feature>
<feature type="domain" description="MULE transposase" evidence="2">
    <location>
        <begin position="205"/>
        <end position="302"/>
    </location>
</feature>
<gene>
    <name evidence="3" type="ORF">HRG_09725</name>
</gene>